<feature type="domain" description="Membrane insertase YidC N-terminal" evidence="15">
    <location>
        <begin position="71"/>
        <end position="306"/>
    </location>
</feature>
<feature type="transmembrane region" description="Helical" evidence="13">
    <location>
        <begin position="387"/>
        <end position="408"/>
    </location>
</feature>
<comment type="similarity">
    <text evidence="2 13">Belongs to the OXA1/ALB3/YidC family. Type 1 subfamily.</text>
</comment>
<comment type="subcellular location">
    <subcellularLocation>
        <location evidence="1">Cell inner membrane</location>
        <topology evidence="1">Multi-pass membrane protein</topology>
    </subcellularLocation>
    <subcellularLocation>
        <location evidence="13">Cell membrane</location>
        <topology evidence="13">Multi-pass membrane protein</topology>
    </subcellularLocation>
</comment>
<evidence type="ECO:0000313" key="16">
    <source>
        <dbReference type="EMBL" id="SNR82353.1"/>
    </source>
</evidence>
<evidence type="ECO:0000256" key="2">
    <source>
        <dbReference type="ARBA" id="ARBA00010527"/>
    </source>
</evidence>
<dbReference type="InterPro" id="IPR019998">
    <property type="entry name" value="Membr_insert_YidC"/>
</dbReference>
<evidence type="ECO:0000256" key="8">
    <source>
        <dbReference type="ARBA" id="ARBA00022989"/>
    </source>
</evidence>
<dbReference type="Pfam" id="PF14849">
    <property type="entry name" value="YidC_periplas"/>
    <property type="match status" value="1"/>
</dbReference>
<dbReference type="GO" id="GO:0015031">
    <property type="term" value="P:protein transport"/>
    <property type="evidence" value="ECO:0007669"/>
    <property type="project" value="UniProtKB-KW"/>
</dbReference>
<evidence type="ECO:0000256" key="11">
    <source>
        <dbReference type="ARBA" id="ARBA00033245"/>
    </source>
</evidence>
<evidence type="ECO:0000256" key="9">
    <source>
        <dbReference type="ARBA" id="ARBA00023136"/>
    </source>
</evidence>
<feature type="domain" description="Membrane insertase YidC/Oxa/ALB C-terminal" evidence="14">
    <location>
        <begin position="318"/>
        <end position="494"/>
    </location>
</feature>
<dbReference type="CDD" id="cd20070">
    <property type="entry name" value="5TM_YidC_Alb3"/>
    <property type="match status" value="1"/>
</dbReference>
<dbReference type="PANTHER" id="PTHR12428:SF65">
    <property type="entry name" value="CYTOCHROME C OXIDASE ASSEMBLY PROTEIN COX18, MITOCHONDRIAL"/>
    <property type="match status" value="1"/>
</dbReference>
<dbReference type="EMBL" id="FZOB01000008">
    <property type="protein sequence ID" value="SNR82353.1"/>
    <property type="molecule type" value="Genomic_DNA"/>
</dbReference>
<dbReference type="PANTHER" id="PTHR12428">
    <property type="entry name" value="OXA1"/>
    <property type="match status" value="1"/>
</dbReference>
<keyword evidence="7 13" id="KW-0653">Protein transport</keyword>
<keyword evidence="6 13" id="KW-0812">Transmembrane</keyword>
<evidence type="ECO:0000256" key="6">
    <source>
        <dbReference type="ARBA" id="ARBA00022692"/>
    </source>
</evidence>
<evidence type="ECO:0000256" key="12">
    <source>
        <dbReference type="ARBA" id="ARBA00033342"/>
    </source>
</evidence>
<dbReference type="GO" id="GO:0005886">
    <property type="term" value="C:plasma membrane"/>
    <property type="evidence" value="ECO:0007669"/>
    <property type="project" value="UniProtKB-SubCell"/>
</dbReference>
<comment type="subunit">
    <text evidence="13">Interacts with the Sec translocase complex via SecD. Specifically interacts with transmembrane segments of nascent integral membrane proteins during membrane integration.</text>
</comment>
<accession>A0A238ZI27</accession>
<dbReference type="InterPro" id="IPR028053">
    <property type="entry name" value="Membr_insert_YidC_N"/>
</dbReference>
<evidence type="ECO:0000256" key="1">
    <source>
        <dbReference type="ARBA" id="ARBA00004429"/>
    </source>
</evidence>
<gene>
    <name evidence="13" type="primary">yidC</name>
    <name evidence="16" type="ORF">SAMN06265340_10866</name>
</gene>
<dbReference type="PRINTS" id="PR00701">
    <property type="entry name" value="60KDINNERMP"/>
</dbReference>
<evidence type="ECO:0000259" key="15">
    <source>
        <dbReference type="Pfam" id="PF14849"/>
    </source>
</evidence>
<protein>
    <recommendedName>
        <fullName evidence="3 13">Membrane protein insertase YidC</fullName>
    </recommendedName>
    <alternativeName>
        <fullName evidence="12 13">Foldase YidC</fullName>
    </alternativeName>
    <alternativeName>
        <fullName evidence="11 13">Membrane integrase YidC</fullName>
    </alternativeName>
    <alternativeName>
        <fullName evidence="13">Membrane protein YidC</fullName>
    </alternativeName>
</protein>
<dbReference type="Pfam" id="PF02096">
    <property type="entry name" value="60KD_IMP"/>
    <property type="match status" value="1"/>
</dbReference>
<feature type="transmembrane region" description="Helical" evidence="13">
    <location>
        <begin position="456"/>
        <end position="479"/>
    </location>
</feature>
<evidence type="ECO:0000259" key="14">
    <source>
        <dbReference type="Pfam" id="PF02096"/>
    </source>
</evidence>
<dbReference type="CDD" id="cd19961">
    <property type="entry name" value="EcYidC-like_peri"/>
    <property type="match status" value="1"/>
</dbReference>
<sequence>MAGSDKGQNNKLILIIQVVAVTFLMFAIFSRLNKKPENVAAANKTVEVVKTENSSQKLIDFPSVKGEGKVVKVDTPLYTVTISTINGNIRSFYVKKYRAELVSDKAKKLGVYPLTTVADSKDTTTQLLSMELSSSSLSVKVEKEKEILTLEGKLSDGRIFRKQFTFYPDTYAIDVKESLEGAKLSVLVGPDIKVNEAHTSRMGHIGPVVELSDGKVERIDIKKLKNISFPSVRWAGEEDKYFLMAVKDNSFSVDITSLNGSSIVKNRIASYKAFLGPKELSQLEKLGMDKAIDFGMFGFLAKPLLKFFLFLHRFIPNYGLVIIVLTLIIKLLMHPLTHKSYESMKKMQVLAPKMEEIKKKYSEDPKKLNEEMMKLYKETGVNPMGGCLPMLLQIPVFFGLYEIFLNAVELKGAGFLWIKDLSTPDPTYMLPILMGLSMILQQKMTPTANPEQQKIFYIMAIVFTFMFANFPAGLVLYWFTNNLITAIQNFIINKMIHHKEN</sequence>
<dbReference type="InterPro" id="IPR001708">
    <property type="entry name" value="YidC/ALB3/OXA1/COX18"/>
</dbReference>
<dbReference type="RefSeq" id="WP_089323284.1">
    <property type="nucleotide sequence ID" value="NZ_FZOB01000008.1"/>
</dbReference>
<evidence type="ECO:0000256" key="10">
    <source>
        <dbReference type="ARBA" id="ARBA00023186"/>
    </source>
</evidence>
<keyword evidence="17" id="KW-1185">Reference proteome</keyword>
<keyword evidence="8 13" id="KW-1133">Transmembrane helix</keyword>
<dbReference type="Proteomes" id="UP000198405">
    <property type="component" value="Unassembled WGS sequence"/>
</dbReference>
<evidence type="ECO:0000256" key="7">
    <source>
        <dbReference type="ARBA" id="ARBA00022927"/>
    </source>
</evidence>
<comment type="function">
    <text evidence="13">Required for the insertion and/or proper folding and/or complex formation of integral membrane proteins into the membrane. Involved in integration of membrane proteins that insert both dependently and independently of the Sec translocase complex, as well as at least some lipoproteins. Aids folding of multispanning membrane proteins.</text>
</comment>
<keyword evidence="10 13" id="KW-0143">Chaperone</keyword>
<evidence type="ECO:0000256" key="13">
    <source>
        <dbReference type="HAMAP-Rule" id="MF_01810"/>
    </source>
</evidence>
<dbReference type="InterPro" id="IPR038221">
    <property type="entry name" value="YidC_periplasmic_sf"/>
</dbReference>
<dbReference type="NCBIfam" id="TIGR03592">
    <property type="entry name" value="yidC_oxa1_cterm"/>
    <property type="match status" value="1"/>
</dbReference>
<dbReference type="Gene3D" id="2.70.98.90">
    <property type="match status" value="1"/>
</dbReference>
<evidence type="ECO:0000313" key="17">
    <source>
        <dbReference type="Proteomes" id="UP000198405"/>
    </source>
</evidence>
<reference evidence="17" key="1">
    <citation type="submission" date="2017-06" db="EMBL/GenBank/DDBJ databases">
        <authorList>
            <person name="Varghese N."/>
            <person name="Submissions S."/>
        </authorList>
    </citation>
    <scope>NUCLEOTIDE SEQUENCE [LARGE SCALE GENOMIC DNA]</scope>
    <source>
        <strain evidence="17">DSM 15668</strain>
    </source>
</reference>
<dbReference type="InterPro" id="IPR047196">
    <property type="entry name" value="YidC_ALB_C"/>
</dbReference>
<dbReference type="PRINTS" id="PR01900">
    <property type="entry name" value="YIDCPROTEIN"/>
</dbReference>
<dbReference type="HAMAP" id="MF_01810">
    <property type="entry name" value="YidC_type1"/>
    <property type="match status" value="1"/>
</dbReference>
<dbReference type="InterPro" id="IPR028055">
    <property type="entry name" value="YidC/Oxa/ALB_C"/>
</dbReference>
<evidence type="ECO:0000256" key="4">
    <source>
        <dbReference type="ARBA" id="ARBA00022448"/>
    </source>
</evidence>
<evidence type="ECO:0000256" key="3">
    <source>
        <dbReference type="ARBA" id="ARBA00015325"/>
    </source>
</evidence>
<keyword evidence="5 13" id="KW-1003">Cell membrane</keyword>
<proteinExistence type="inferred from homology"/>
<dbReference type="OrthoDB" id="9780552at2"/>
<keyword evidence="9 13" id="KW-0472">Membrane</keyword>
<feature type="transmembrane region" description="Helical" evidence="13">
    <location>
        <begin position="12"/>
        <end position="29"/>
    </location>
</feature>
<feature type="transmembrane region" description="Helical" evidence="13">
    <location>
        <begin position="318"/>
        <end position="337"/>
    </location>
</feature>
<dbReference type="GO" id="GO:0051205">
    <property type="term" value="P:protein insertion into membrane"/>
    <property type="evidence" value="ECO:0007669"/>
    <property type="project" value="TreeGrafter"/>
</dbReference>
<evidence type="ECO:0000256" key="5">
    <source>
        <dbReference type="ARBA" id="ARBA00022475"/>
    </source>
</evidence>
<keyword evidence="4 13" id="KW-0813">Transport</keyword>
<organism evidence="16 17">
    <name type="scientific">Desulfurobacterium atlanticum</name>
    <dbReference type="NCBI Taxonomy" id="240169"/>
    <lineage>
        <taxon>Bacteria</taxon>
        <taxon>Pseudomonadati</taxon>
        <taxon>Aquificota</taxon>
        <taxon>Aquificia</taxon>
        <taxon>Desulfurobacteriales</taxon>
        <taxon>Desulfurobacteriaceae</taxon>
        <taxon>Desulfurobacterium</taxon>
    </lineage>
</organism>
<name>A0A238ZI27_9BACT</name>
<dbReference type="GO" id="GO:0032977">
    <property type="term" value="F:membrane insertase activity"/>
    <property type="evidence" value="ECO:0007669"/>
    <property type="project" value="InterPro"/>
</dbReference>
<dbReference type="NCBIfam" id="TIGR03593">
    <property type="entry name" value="yidC_nterm"/>
    <property type="match status" value="1"/>
</dbReference>
<dbReference type="AlphaFoldDB" id="A0A238ZI27"/>